<dbReference type="PRINTS" id="PR00344">
    <property type="entry name" value="BCTRLSENSOR"/>
</dbReference>
<dbReference type="STRING" id="472175.EL18_02689"/>
<dbReference type="eggNOG" id="COG2205">
    <property type="taxonomic scope" value="Bacteria"/>
</dbReference>
<dbReference type="EMBL" id="JMQM01000002">
    <property type="protein sequence ID" value="KFB08438.1"/>
    <property type="molecule type" value="Genomic_DNA"/>
</dbReference>
<dbReference type="InterPro" id="IPR005467">
    <property type="entry name" value="His_kinase_dom"/>
</dbReference>
<keyword evidence="14" id="KW-0812">Transmembrane</keyword>
<dbReference type="FunFam" id="3.30.565.10:FF:000010">
    <property type="entry name" value="Sensor histidine kinase RcsC"/>
    <property type="match status" value="1"/>
</dbReference>
<sequence length="629" mass="68657">MTSLKGLEALIDWFMPGEFSEDAHSRKRVRMFLISHIFGPILGAPIPIFLFLYDPHPFPHVPILAAQIAAFWLFPIALKLFPAHYTALALLSTINLSSAILWGSYNYGGVSSPFLMWFLVMPLLAFFYLGSTARTRVIIFAQIVLGLSAFYAAYVLDGAFPVHIPLEDMVGAGIVSAFSAATYVFLMASYYSSVVDSQSELLKEIERHQATMKLAEQARDDAERANGAKSEFLAKMSHELRTPLNAVLGYSEILLEDAEIEGRGEQIADLQKISAAGKHLLAMVNDILDISKIEAGKMELHVETVDLDRLVDEVEATSRPLAAKNTNNFVVERSGDLGTIRVDVTKLRQAMFNLISNAAKFTQNGQIKLKVVREPRMTGDWLAISVADTGVGISEEQQKTLFSNFTQANAKIAAKYGGTGLGLSLSQNLIALMGGKIALESEPGKGACFTICLPADISALVLEEDVDLVEQAESEHEQRKVLNAGLSGHAPDHARRQKVLLVDDDRDFLELAERLLIKEGYSPIATDSPESALQIARSVQPSLIFCDVMMPGLDGWDVLQTLQSDPATLEIPVIMLSVLDERSLGRDSGAAGFLTKPLDQDKLRKALESAKAFRRFVTASDATPSGAAV</sequence>
<dbReference type="SUPFAM" id="SSF47384">
    <property type="entry name" value="Homodimeric domain of signal transducing histidine kinase"/>
    <property type="match status" value="1"/>
</dbReference>
<feature type="domain" description="Histidine kinase" evidence="15">
    <location>
        <begin position="235"/>
        <end position="457"/>
    </location>
</feature>
<keyword evidence="14" id="KW-1133">Transmembrane helix</keyword>
<protein>
    <recommendedName>
        <fullName evidence="3">histidine kinase</fullName>
        <ecNumber evidence="3">2.7.13.3</ecNumber>
    </recommendedName>
</protein>
<dbReference type="PROSITE" id="PS50109">
    <property type="entry name" value="HIS_KIN"/>
    <property type="match status" value="1"/>
</dbReference>
<feature type="coiled-coil region" evidence="13">
    <location>
        <begin position="198"/>
        <end position="225"/>
    </location>
</feature>
<dbReference type="AlphaFoldDB" id="A0A084U652"/>
<evidence type="ECO:0000256" key="5">
    <source>
        <dbReference type="ARBA" id="ARBA00022679"/>
    </source>
</evidence>
<dbReference type="InterPro" id="IPR011006">
    <property type="entry name" value="CheY-like_superfamily"/>
</dbReference>
<keyword evidence="11" id="KW-0131">Cell cycle</keyword>
<comment type="catalytic activity">
    <reaction evidence="1">
        <text>ATP + protein L-histidine = ADP + protein N-phospho-L-histidine.</text>
        <dbReference type="EC" id="2.7.13.3"/>
    </reaction>
</comment>
<evidence type="ECO:0000313" key="18">
    <source>
        <dbReference type="Proteomes" id="UP000053675"/>
    </source>
</evidence>
<dbReference type="CDD" id="cd00082">
    <property type="entry name" value="HisKA"/>
    <property type="match status" value="1"/>
</dbReference>
<comment type="subcellular location">
    <subcellularLocation>
        <location evidence="2">Membrane</location>
    </subcellularLocation>
</comment>
<dbReference type="Gene3D" id="1.10.287.130">
    <property type="match status" value="1"/>
</dbReference>
<dbReference type="PATRIC" id="fig|472175.3.peg.2681"/>
<evidence type="ECO:0000256" key="11">
    <source>
        <dbReference type="ARBA" id="ARBA00023306"/>
    </source>
</evidence>
<dbReference type="InterPro" id="IPR001789">
    <property type="entry name" value="Sig_transdc_resp-reg_receiver"/>
</dbReference>
<dbReference type="GO" id="GO:0000155">
    <property type="term" value="F:phosphorelay sensor kinase activity"/>
    <property type="evidence" value="ECO:0007669"/>
    <property type="project" value="InterPro"/>
</dbReference>
<feature type="transmembrane region" description="Helical" evidence="14">
    <location>
        <begin position="59"/>
        <end position="78"/>
    </location>
</feature>
<feature type="transmembrane region" description="Helical" evidence="14">
    <location>
        <begin position="169"/>
        <end position="191"/>
    </location>
</feature>
<keyword evidence="6" id="KW-0547">Nucleotide-binding</keyword>
<accession>A0A084U652</accession>
<dbReference type="Pfam" id="PF02518">
    <property type="entry name" value="HATPase_c"/>
    <property type="match status" value="1"/>
</dbReference>
<dbReference type="InterPro" id="IPR003594">
    <property type="entry name" value="HATPase_dom"/>
</dbReference>
<organism evidence="17 18">
    <name type="scientific">Nitratireductor basaltis</name>
    <dbReference type="NCBI Taxonomy" id="472175"/>
    <lineage>
        <taxon>Bacteria</taxon>
        <taxon>Pseudomonadati</taxon>
        <taxon>Pseudomonadota</taxon>
        <taxon>Alphaproteobacteria</taxon>
        <taxon>Hyphomicrobiales</taxon>
        <taxon>Phyllobacteriaceae</taxon>
        <taxon>Nitratireductor</taxon>
    </lineage>
</organism>
<comment type="caution">
    <text evidence="17">The sequence shown here is derived from an EMBL/GenBank/DDBJ whole genome shotgun (WGS) entry which is preliminary data.</text>
</comment>
<dbReference type="InterPro" id="IPR036890">
    <property type="entry name" value="HATPase_C_sf"/>
</dbReference>
<evidence type="ECO:0000256" key="10">
    <source>
        <dbReference type="ARBA" id="ARBA00023136"/>
    </source>
</evidence>
<keyword evidence="8" id="KW-0067">ATP-binding</keyword>
<dbReference type="EC" id="2.7.13.3" evidence="3"/>
<evidence type="ECO:0000256" key="6">
    <source>
        <dbReference type="ARBA" id="ARBA00022741"/>
    </source>
</evidence>
<evidence type="ECO:0000256" key="3">
    <source>
        <dbReference type="ARBA" id="ARBA00012438"/>
    </source>
</evidence>
<dbReference type="PROSITE" id="PS50110">
    <property type="entry name" value="RESPONSE_REGULATORY"/>
    <property type="match status" value="1"/>
</dbReference>
<evidence type="ECO:0000259" key="15">
    <source>
        <dbReference type="PROSITE" id="PS50109"/>
    </source>
</evidence>
<keyword evidence="13" id="KW-0175">Coiled coil</keyword>
<dbReference type="GO" id="GO:0005524">
    <property type="term" value="F:ATP binding"/>
    <property type="evidence" value="ECO:0007669"/>
    <property type="project" value="UniProtKB-KW"/>
</dbReference>
<gene>
    <name evidence="17" type="ORF">EL18_02689</name>
</gene>
<dbReference type="InterPro" id="IPR003661">
    <property type="entry name" value="HisK_dim/P_dom"/>
</dbReference>
<dbReference type="GO" id="GO:0009927">
    <property type="term" value="F:histidine phosphotransfer kinase activity"/>
    <property type="evidence" value="ECO:0007669"/>
    <property type="project" value="TreeGrafter"/>
</dbReference>
<dbReference type="OrthoDB" id="9810730at2"/>
<dbReference type="SMART" id="SM00387">
    <property type="entry name" value="HATPase_c"/>
    <property type="match status" value="1"/>
</dbReference>
<dbReference type="SUPFAM" id="SSF55874">
    <property type="entry name" value="ATPase domain of HSP90 chaperone/DNA topoisomerase II/histidine kinase"/>
    <property type="match status" value="1"/>
</dbReference>
<dbReference type="InterPro" id="IPR036097">
    <property type="entry name" value="HisK_dim/P_sf"/>
</dbReference>
<dbReference type="RefSeq" id="WP_051914263.1">
    <property type="nucleotide sequence ID" value="NZ_JMQM01000002.1"/>
</dbReference>
<dbReference type="FunFam" id="1.10.287.130:FF:000038">
    <property type="entry name" value="Sensory transduction histidine kinase"/>
    <property type="match status" value="1"/>
</dbReference>
<evidence type="ECO:0000313" key="17">
    <source>
        <dbReference type="EMBL" id="KFB08438.1"/>
    </source>
</evidence>
<name>A0A084U652_9HYPH</name>
<dbReference type="SMART" id="SM00388">
    <property type="entry name" value="HisKA"/>
    <property type="match status" value="1"/>
</dbReference>
<feature type="transmembrane region" description="Helical" evidence="14">
    <location>
        <begin position="111"/>
        <end position="130"/>
    </location>
</feature>
<dbReference type="Proteomes" id="UP000053675">
    <property type="component" value="Unassembled WGS sequence"/>
</dbReference>
<evidence type="ECO:0000256" key="1">
    <source>
        <dbReference type="ARBA" id="ARBA00000085"/>
    </source>
</evidence>
<evidence type="ECO:0000256" key="13">
    <source>
        <dbReference type="SAM" id="Coils"/>
    </source>
</evidence>
<feature type="transmembrane region" description="Helical" evidence="14">
    <location>
        <begin position="137"/>
        <end position="157"/>
    </location>
</feature>
<keyword evidence="18" id="KW-1185">Reference proteome</keyword>
<evidence type="ECO:0000256" key="8">
    <source>
        <dbReference type="ARBA" id="ARBA00022840"/>
    </source>
</evidence>
<keyword evidence="4 12" id="KW-0597">Phosphoprotein</keyword>
<feature type="transmembrane region" description="Helical" evidence="14">
    <location>
        <begin position="85"/>
        <end position="105"/>
    </location>
</feature>
<keyword evidence="7 17" id="KW-0418">Kinase</keyword>
<dbReference type="InterPro" id="IPR004358">
    <property type="entry name" value="Sig_transdc_His_kin-like_C"/>
</dbReference>
<dbReference type="PANTHER" id="PTHR43047:SF72">
    <property type="entry name" value="OSMOSENSING HISTIDINE PROTEIN KINASE SLN1"/>
    <property type="match status" value="1"/>
</dbReference>
<evidence type="ECO:0000259" key="16">
    <source>
        <dbReference type="PROSITE" id="PS50110"/>
    </source>
</evidence>
<feature type="modified residue" description="4-aspartylphosphate" evidence="12">
    <location>
        <position position="547"/>
    </location>
</feature>
<keyword evidence="9" id="KW-0902">Two-component regulatory system</keyword>
<evidence type="ECO:0000256" key="7">
    <source>
        <dbReference type="ARBA" id="ARBA00022777"/>
    </source>
</evidence>
<reference evidence="17 18" key="1">
    <citation type="submission" date="2014-05" db="EMBL/GenBank/DDBJ databases">
        <title>Draft Genome Sequence of Nitratireductor basaltis Strain UMTGB225, A Marine Bacterium Isolated from Green Barrel Tunicate.</title>
        <authorList>
            <person name="Gan H.Y."/>
        </authorList>
    </citation>
    <scope>NUCLEOTIDE SEQUENCE [LARGE SCALE GENOMIC DNA]</scope>
    <source>
        <strain evidence="17 18">UMTGB225</strain>
    </source>
</reference>
<dbReference type="SMART" id="SM00448">
    <property type="entry name" value="REC"/>
    <property type="match status" value="1"/>
</dbReference>
<evidence type="ECO:0000256" key="2">
    <source>
        <dbReference type="ARBA" id="ARBA00004370"/>
    </source>
</evidence>
<evidence type="ECO:0000256" key="9">
    <source>
        <dbReference type="ARBA" id="ARBA00023012"/>
    </source>
</evidence>
<dbReference type="CDD" id="cd16922">
    <property type="entry name" value="HATPase_EvgS-ArcB-TorS-like"/>
    <property type="match status" value="1"/>
</dbReference>
<evidence type="ECO:0000256" key="14">
    <source>
        <dbReference type="SAM" id="Phobius"/>
    </source>
</evidence>
<dbReference type="Pfam" id="PF00512">
    <property type="entry name" value="HisKA"/>
    <property type="match status" value="1"/>
</dbReference>
<dbReference type="Gene3D" id="3.30.565.10">
    <property type="entry name" value="Histidine kinase-like ATPase, C-terminal domain"/>
    <property type="match status" value="1"/>
</dbReference>
<feature type="domain" description="Response regulatory" evidence="16">
    <location>
        <begin position="498"/>
        <end position="611"/>
    </location>
</feature>
<evidence type="ECO:0000256" key="12">
    <source>
        <dbReference type="PROSITE-ProRule" id="PRU00169"/>
    </source>
</evidence>
<dbReference type="Pfam" id="PF00072">
    <property type="entry name" value="Response_reg"/>
    <property type="match status" value="1"/>
</dbReference>
<evidence type="ECO:0000256" key="4">
    <source>
        <dbReference type="ARBA" id="ARBA00022553"/>
    </source>
</evidence>
<dbReference type="GO" id="GO:0005886">
    <property type="term" value="C:plasma membrane"/>
    <property type="evidence" value="ECO:0007669"/>
    <property type="project" value="TreeGrafter"/>
</dbReference>
<keyword evidence="10 14" id="KW-0472">Membrane</keyword>
<keyword evidence="5" id="KW-0808">Transferase</keyword>
<dbReference type="Gene3D" id="3.40.50.2300">
    <property type="match status" value="1"/>
</dbReference>
<dbReference type="PANTHER" id="PTHR43047">
    <property type="entry name" value="TWO-COMPONENT HISTIDINE PROTEIN KINASE"/>
    <property type="match status" value="1"/>
</dbReference>
<proteinExistence type="predicted"/>
<feature type="transmembrane region" description="Helical" evidence="14">
    <location>
        <begin position="32"/>
        <end position="53"/>
    </location>
</feature>
<dbReference type="SUPFAM" id="SSF52172">
    <property type="entry name" value="CheY-like"/>
    <property type="match status" value="1"/>
</dbReference>